<organism evidence="1 2">
    <name type="scientific">Dolichospermum compactum NIES-806</name>
    <dbReference type="NCBI Taxonomy" id="1973481"/>
    <lineage>
        <taxon>Bacteria</taxon>
        <taxon>Bacillati</taxon>
        <taxon>Cyanobacteriota</taxon>
        <taxon>Cyanophyceae</taxon>
        <taxon>Nostocales</taxon>
        <taxon>Aphanizomenonaceae</taxon>
        <taxon>Dolichospermum</taxon>
        <taxon>Dolichospermum compactum</taxon>
    </lineage>
</organism>
<dbReference type="AlphaFoldDB" id="A0A1Z4V855"/>
<name>A0A1Z4V855_9CYAN</name>
<reference evidence="1 2" key="1">
    <citation type="submission" date="2017-06" db="EMBL/GenBank/DDBJ databases">
        <title>Genome sequencing of cyanobaciteial culture collection at National Institute for Environmental Studies (NIES).</title>
        <authorList>
            <person name="Hirose Y."/>
            <person name="Shimura Y."/>
            <person name="Fujisawa T."/>
            <person name="Nakamura Y."/>
            <person name="Kawachi M."/>
        </authorList>
    </citation>
    <scope>NUCLEOTIDE SEQUENCE [LARGE SCALE GENOMIC DNA]</scope>
    <source>
        <strain evidence="1 2">NIES-806</strain>
    </source>
</reference>
<protein>
    <submittedName>
        <fullName evidence="1">Uncharacterized protein</fullName>
    </submittedName>
</protein>
<gene>
    <name evidence="1" type="ORF">NIES806_39630</name>
</gene>
<accession>A0A1Z4V855</accession>
<dbReference type="KEGG" id="dcm:NIES806_39630"/>
<sequence length="86" mass="9919">MQMMRATCLRASTKNHSKIEAEDVVYAVKQQQFSFERFIPEEHYPVLAQVYLNKDVSKDDIGQSMLVTVQGGRRAIVKNYLQNVIN</sequence>
<evidence type="ECO:0000313" key="2">
    <source>
        <dbReference type="Proteomes" id="UP000218702"/>
    </source>
</evidence>
<keyword evidence="2" id="KW-1185">Reference proteome</keyword>
<evidence type="ECO:0000313" key="1">
    <source>
        <dbReference type="EMBL" id="BAZ87732.1"/>
    </source>
</evidence>
<dbReference type="EMBL" id="AP018316">
    <property type="protein sequence ID" value="BAZ87732.1"/>
    <property type="molecule type" value="Genomic_DNA"/>
</dbReference>
<dbReference type="Proteomes" id="UP000218702">
    <property type="component" value="Chromosome"/>
</dbReference>
<proteinExistence type="predicted"/>